<keyword evidence="2 4" id="KW-0442">Lipid degradation</keyword>
<evidence type="ECO:0000256" key="2">
    <source>
        <dbReference type="ARBA" id="ARBA00022963"/>
    </source>
</evidence>
<evidence type="ECO:0000256" key="1">
    <source>
        <dbReference type="ARBA" id="ARBA00022801"/>
    </source>
</evidence>
<dbReference type="Pfam" id="PF19890">
    <property type="entry name" value="DUF6363"/>
    <property type="match status" value="1"/>
</dbReference>
<dbReference type="InterPro" id="IPR002641">
    <property type="entry name" value="PNPLA_dom"/>
</dbReference>
<dbReference type="PANTHER" id="PTHR14226">
    <property type="entry name" value="NEUROPATHY TARGET ESTERASE/SWISS CHEESE D.MELANOGASTER"/>
    <property type="match status" value="1"/>
</dbReference>
<dbReference type="InterPro" id="IPR016035">
    <property type="entry name" value="Acyl_Trfase/lysoPLipase"/>
</dbReference>
<name>A0A4V3CRS8_9FIRM</name>
<keyword evidence="3 4" id="KW-0443">Lipid metabolism</keyword>
<dbReference type="InterPro" id="IPR045943">
    <property type="entry name" value="DUF6363"/>
</dbReference>
<evidence type="ECO:0000313" key="6">
    <source>
        <dbReference type="EMBL" id="TDP57892.1"/>
    </source>
</evidence>
<evidence type="ECO:0000313" key="7">
    <source>
        <dbReference type="Proteomes" id="UP000295500"/>
    </source>
</evidence>
<dbReference type="EMBL" id="SNXO01000009">
    <property type="protein sequence ID" value="TDP57892.1"/>
    <property type="molecule type" value="Genomic_DNA"/>
</dbReference>
<dbReference type="GO" id="GO:0016787">
    <property type="term" value="F:hydrolase activity"/>
    <property type="evidence" value="ECO:0007669"/>
    <property type="project" value="UniProtKB-UniRule"/>
</dbReference>
<dbReference type="InterPro" id="IPR037483">
    <property type="entry name" value="YjjU-like"/>
</dbReference>
<dbReference type="Pfam" id="PF01734">
    <property type="entry name" value="Patatin"/>
    <property type="match status" value="1"/>
</dbReference>
<feature type="short sequence motif" description="DGA/G" evidence="4">
    <location>
        <begin position="158"/>
        <end position="160"/>
    </location>
</feature>
<dbReference type="SUPFAM" id="SSF52151">
    <property type="entry name" value="FabD/lysophospholipase-like"/>
    <property type="match status" value="1"/>
</dbReference>
<feature type="short sequence motif" description="GXSXG" evidence="4">
    <location>
        <begin position="36"/>
        <end position="40"/>
    </location>
</feature>
<evidence type="ECO:0000256" key="4">
    <source>
        <dbReference type="PROSITE-ProRule" id="PRU01161"/>
    </source>
</evidence>
<dbReference type="OrthoDB" id="9802424at2"/>
<comment type="caution">
    <text evidence="6">The sequence shown here is derived from an EMBL/GenBank/DDBJ whole genome shotgun (WGS) entry which is preliminary data.</text>
</comment>
<dbReference type="CDD" id="cd07208">
    <property type="entry name" value="Pat_hypo_Ecoli_yjju_like"/>
    <property type="match status" value="1"/>
</dbReference>
<feature type="short sequence motif" description="GXGXXG" evidence="4">
    <location>
        <begin position="9"/>
        <end position="14"/>
    </location>
</feature>
<accession>A0A4V3CRS8</accession>
<dbReference type="PANTHER" id="PTHR14226:SF25">
    <property type="entry name" value="PHOSPHOESTERASE"/>
    <property type="match status" value="1"/>
</dbReference>
<feature type="active site" description="Nucleophile" evidence="4">
    <location>
        <position position="38"/>
    </location>
</feature>
<dbReference type="AlphaFoldDB" id="A0A4V3CRS8"/>
<proteinExistence type="predicted"/>
<dbReference type="GO" id="GO:0016042">
    <property type="term" value="P:lipid catabolic process"/>
    <property type="evidence" value="ECO:0007669"/>
    <property type="project" value="UniProtKB-UniRule"/>
</dbReference>
<dbReference type="RefSeq" id="WP_133528053.1">
    <property type="nucleotide sequence ID" value="NZ_CALCQM010000103.1"/>
</dbReference>
<keyword evidence="7" id="KW-1185">Reference proteome</keyword>
<evidence type="ECO:0000256" key="3">
    <source>
        <dbReference type="ARBA" id="ARBA00023098"/>
    </source>
</evidence>
<sequence length="281" mass="31673">MSTGIIFEGGGMRGIFVAGVIDYFLDNDIRFDNVYGVSAGACHACSYVCGQRGRAYATSTDYVDDPRYCSMKSLRKTGDLFGSDFLYHEIPEKLYPIDNEEFKHRGMKFRVAMTNCITGEAEYPEVKDMHEDMEYVRASSSLPVLSRMVPIDGYVYMDGGIADSIPIRRAEEDGNDKIVLVLTRPCGYRKHETQPLMPALRAKYHRYPNMLKALSDRNRNYNATLDYIGEAVTKGTAFVIAPMGPLDIGRTEMNKDKLKKAYEEGYFVAEGLSGKLEEFLK</sequence>
<reference evidence="6 7" key="1">
    <citation type="submission" date="2019-03" db="EMBL/GenBank/DDBJ databases">
        <title>Genomic Encyclopedia of Type Strains, Phase IV (KMG-IV): sequencing the most valuable type-strain genomes for metagenomic binning, comparative biology and taxonomic classification.</title>
        <authorList>
            <person name="Goeker M."/>
        </authorList>
    </citation>
    <scope>NUCLEOTIDE SEQUENCE [LARGE SCALE GENOMIC DNA]</scope>
    <source>
        <strain evidence="6 7">DSM 28287</strain>
    </source>
</reference>
<dbReference type="Proteomes" id="UP000295500">
    <property type="component" value="Unassembled WGS sequence"/>
</dbReference>
<dbReference type="Gene3D" id="3.40.1090.10">
    <property type="entry name" value="Cytosolic phospholipase A2 catalytic domain"/>
    <property type="match status" value="2"/>
</dbReference>
<evidence type="ECO:0000259" key="5">
    <source>
        <dbReference type="PROSITE" id="PS51635"/>
    </source>
</evidence>
<gene>
    <name evidence="6" type="ORF">EV211_1092</name>
</gene>
<dbReference type="InterPro" id="IPR050301">
    <property type="entry name" value="NTE"/>
</dbReference>
<keyword evidence="1 4" id="KW-0378">Hydrolase</keyword>
<protein>
    <submittedName>
        <fullName evidence="6">Putative patatin/cPLA2 family phospholipase</fullName>
    </submittedName>
</protein>
<feature type="active site" description="Proton acceptor" evidence="4">
    <location>
        <position position="158"/>
    </location>
</feature>
<organism evidence="6 7">
    <name type="scientific">Aminicella lysinilytica</name>
    <dbReference type="NCBI Taxonomy" id="433323"/>
    <lineage>
        <taxon>Bacteria</taxon>
        <taxon>Bacillati</taxon>
        <taxon>Bacillota</taxon>
        <taxon>Clostridia</taxon>
        <taxon>Peptostreptococcales</taxon>
        <taxon>Anaerovoracaceae</taxon>
        <taxon>Aminicella</taxon>
    </lineage>
</organism>
<feature type="domain" description="PNPLA" evidence="5">
    <location>
        <begin position="5"/>
        <end position="171"/>
    </location>
</feature>
<dbReference type="PROSITE" id="PS51635">
    <property type="entry name" value="PNPLA"/>
    <property type="match status" value="1"/>
</dbReference>